<dbReference type="OrthoDB" id="9974378at2759"/>
<sequence>MAAKFNIRNLRVFLLLLLMTIAAFLLLSNVEQVHQLAVTQPPHRIEKIELESLELVEDTYEDIPLEHKMTTESPRLVTQRTLELKKLLKCRDRQLKLEKVQHGDYWVIKNLVIGRESQRMGCAESITYTTNGDFTFFDNLETVAQRWLGPISFAIHSPGYDLNSTLDAIQYVRNCLPGSQLISDYVSFHVFFAHAHMPEYVPYDESETLNWPYNCVAEDGDLLMPPYYQNRSQMYKVQANMTYPINVGRNIARQAANTHFIFACDIELYPSLGFVDQFLNMVYHNNSVLQLNPKLPPRVYPLPVFEIHEDVMVPNDKNELMQLFHKKKAQLFHAHLCQNCHKVPGYQNWLNQKFNSSDQLKLFSKTLRQDTFKYWEPFYVSDNREPFFDERVTWEGQSNKRIQGYAMCLLGYEYHVLHPAFLVHSPGIKIPSGNSTRAIYAKEMTKFIKSKIQPEYRVLYGKNKKCFT</sequence>
<dbReference type="AlphaFoldDB" id="A0A6P8WMA0"/>
<name>A0A6P8WMA0_DROAB</name>
<dbReference type="GeneID" id="117565441"/>
<feature type="chain" id="PRO_5038743260" evidence="1">
    <location>
        <begin position="23"/>
        <end position="468"/>
    </location>
</feature>
<dbReference type="PANTHER" id="PTHR47412">
    <property type="entry name" value="FI01434P-RELATED"/>
    <property type="match status" value="1"/>
</dbReference>
<proteinExistence type="predicted"/>
<accession>A0A6P8WMA0</accession>
<evidence type="ECO:0000256" key="1">
    <source>
        <dbReference type="SAM" id="SignalP"/>
    </source>
</evidence>
<dbReference type="Pfam" id="PF13896">
    <property type="entry name" value="Glyco_transf_49"/>
    <property type="match status" value="1"/>
</dbReference>
<dbReference type="RefSeq" id="XP_034100423.2">
    <property type="nucleotide sequence ID" value="XM_034244532.2"/>
</dbReference>
<organism evidence="2 3">
    <name type="scientific">Drosophila albomicans</name>
    <name type="common">Fruit fly</name>
    <dbReference type="NCBI Taxonomy" id="7291"/>
    <lineage>
        <taxon>Eukaryota</taxon>
        <taxon>Metazoa</taxon>
        <taxon>Ecdysozoa</taxon>
        <taxon>Arthropoda</taxon>
        <taxon>Hexapoda</taxon>
        <taxon>Insecta</taxon>
        <taxon>Pterygota</taxon>
        <taxon>Neoptera</taxon>
        <taxon>Endopterygota</taxon>
        <taxon>Diptera</taxon>
        <taxon>Brachycera</taxon>
        <taxon>Muscomorpha</taxon>
        <taxon>Ephydroidea</taxon>
        <taxon>Drosophilidae</taxon>
        <taxon>Drosophila</taxon>
    </lineage>
</organism>
<protein>
    <submittedName>
        <fullName evidence="3">Beta-1,4-glucuronyltransferase 1</fullName>
    </submittedName>
</protein>
<dbReference type="PANTHER" id="PTHR47412:SF1">
    <property type="entry name" value="FI01434P-RELATED"/>
    <property type="match status" value="1"/>
</dbReference>
<keyword evidence="1" id="KW-0732">Signal</keyword>
<evidence type="ECO:0000313" key="3">
    <source>
        <dbReference type="RefSeq" id="XP_034100423.2"/>
    </source>
</evidence>
<evidence type="ECO:0000313" key="2">
    <source>
        <dbReference type="Proteomes" id="UP000515160"/>
    </source>
</evidence>
<keyword evidence="2" id="KW-1185">Reference proteome</keyword>
<gene>
    <name evidence="3" type="primary">LOC117565441</name>
</gene>
<reference evidence="3" key="1">
    <citation type="submission" date="2025-08" db="UniProtKB">
        <authorList>
            <consortium name="RefSeq"/>
        </authorList>
    </citation>
    <scope>IDENTIFICATION</scope>
    <source>
        <strain evidence="3">15112-1751.03</strain>
        <tissue evidence="3">Whole Adult</tissue>
    </source>
</reference>
<feature type="signal peptide" evidence="1">
    <location>
        <begin position="1"/>
        <end position="22"/>
    </location>
</feature>
<dbReference type="Proteomes" id="UP000515160">
    <property type="component" value="Chromosome 2L"/>
</dbReference>